<feature type="transmembrane region" description="Helical" evidence="1">
    <location>
        <begin position="6"/>
        <end position="26"/>
    </location>
</feature>
<comment type="caution">
    <text evidence="3">The sequence shown here is derived from an EMBL/GenBank/DDBJ whole genome shotgun (WGS) entry which is preliminary data.</text>
</comment>
<name>A0A5C7FJR9_9BACT</name>
<dbReference type="SUPFAM" id="SSF52317">
    <property type="entry name" value="Class I glutamine amidotransferase-like"/>
    <property type="match status" value="1"/>
</dbReference>
<evidence type="ECO:0000256" key="1">
    <source>
        <dbReference type="SAM" id="Phobius"/>
    </source>
</evidence>
<evidence type="ECO:0000259" key="2">
    <source>
        <dbReference type="Pfam" id="PF07584"/>
    </source>
</evidence>
<keyword evidence="1" id="KW-0472">Membrane</keyword>
<dbReference type="PANTHER" id="PTHR37464">
    <property type="entry name" value="BLL2463 PROTEIN"/>
    <property type="match status" value="1"/>
</dbReference>
<proteinExistence type="predicted"/>
<accession>A0A5C7FJR9</accession>
<dbReference type="AlphaFoldDB" id="A0A5C7FJR9"/>
<gene>
    <name evidence="3" type="ORF">FUA23_07600</name>
</gene>
<dbReference type="Gene3D" id="3.40.50.880">
    <property type="match status" value="1"/>
</dbReference>
<dbReference type="Pfam" id="PF07584">
    <property type="entry name" value="BatA"/>
    <property type="match status" value="1"/>
</dbReference>
<dbReference type="NCBIfam" id="TIGR02226">
    <property type="entry name" value="two_anch"/>
    <property type="match status" value="1"/>
</dbReference>
<dbReference type="InterPro" id="IPR011933">
    <property type="entry name" value="Double_TM_dom"/>
</dbReference>
<evidence type="ECO:0000313" key="4">
    <source>
        <dbReference type="Proteomes" id="UP000321907"/>
    </source>
</evidence>
<feature type="transmembrane region" description="Helical" evidence="1">
    <location>
        <begin position="56"/>
        <end position="78"/>
    </location>
</feature>
<reference evidence="3 4" key="1">
    <citation type="submission" date="2019-08" db="EMBL/GenBank/DDBJ databases">
        <title>Lewinella sp. strain SSH13 Genome sequencing and assembly.</title>
        <authorList>
            <person name="Kim I."/>
        </authorList>
    </citation>
    <scope>NUCLEOTIDE SEQUENCE [LARGE SCALE GENOMIC DNA]</scope>
    <source>
        <strain evidence="3 4">SSH13</strain>
    </source>
</reference>
<dbReference type="OrthoDB" id="9810200at2"/>
<sequence length="678" mass="76041">MQFLYPSFLWALAALAIPIIIHLFYFRRFKKVAFSNVKFLKEVKEETSMRSRLRNLLVLAARCLALAALVFAFAQPFIPSAREVLTGRKAVSLYVDNSFSMGAESDSAPLLQIAKDRARDIVNAYGVEDRFQVVDNDFRGRNQRLVGQEEALELIEDIKVAPASRRLSVVNGRQRSALRTENIENKITYLVSDFQRNVVDLSAEKLETSVQVNLVPLTSVRERNVGIDSVWFEAPVPQLNQNNLLLVRIRNYGNEDLDNVRLSQNYLGQSKPEGTLSIPARSYVTDSVYLNISEPGIGRAELRITDFPVQFDDVYHLTFRTADKVKVLNIDDDGQPQRNLRAALGGLSVFAANYVGSRNIDYGSLAENDLIVLTDQVSVGSGLAEQLRLYVENGGNILIFPPANADVNSYNTFLTRVGSDRLDAFVEQNREVSGLNRREFIFRDVFRNRSSALRLPATTGNFPIGRVGSRQQESLLTYRDGSTALAKYTLGEGNVYLSSAPLDNEINNLALNAEIFIPMLYKMGISSGRRRQAAYTIGQDEVIQTSRRGAGADIVFKLRGKNGEFIPEQRVVDNRVLLSLNNQVPEAGTYDLVLGDEIVDAFAFNYDRKESDLSYLDANELAELASIPNVALLDADNQASLIGDIRERNEGTPLWRYFIWGALAFFLVEVLLLRFWRA</sequence>
<keyword evidence="1" id="KW-0812">Transmembrane</keyword>
<keyword evidence="1" id="KW-1133">Transmembrane helix</keyword>
<evidence type="ECO:0000313" key="3">
    <source>
        <dbReference type="EMBL" id="TXF90096.1"/>
    </source>
</evidence>
<dbReference type="PANTHER" id="PTHR37464:SF1">
    <property type="entry name" value="BLL2463 PROTEIN"/>
    <property type="match status" value="1"/>
</dbReference>
<organism evidence="3 4">
    <name type="scientific">Neolewinella aurantiaca</name>
    <dbReference type="NCBI Taxonomy" id="2602767"/>
    <lineage>
        <taxon>Bacteria</taxon>
        <taxon>Pseudomonadati</taxon>
        <taxon>Bacteroidota</taxon>
        <taxon>Saprospiria</taxon>
        <taxon>Saprospirales</taxon>
        <taxon>Lewinellaceae</taxon>
        <taxon>Neolewinella</taxon>
    </lineage>
</organism>
<dbReference type="Proteomes" id="UP000321907">
    <property type="component" value="Unassembled WGS sequence"/>
</dbReference>
<dbReference type="RefSeq" id="WP_147930135.1">
    <property type="nucleotide sequence ID" value="NZ_VOXD01000009.1"/>
</dbReference>
<protein>
    <recommendedName>
        <fullName evidence="2">Aerotolerance regulator N-terminal domain-containing protein</fullName>
    </recommendedName>
</protein>
<keyword evidence="4" id="KW-1185">Reference proteome</keyword>
<feature type="domain" description="Aerotolerance regulator N-terminal" evidence="2">
    <location>
        <begin position="1"/>
        <end position="76"/>
    </location>
</feature>
<dbReference type="InterPro" id="IPR024163">
    <property type="entry name" value="Aerotolerance_reg_N"/>
</dbReference>
<dbReference type="InterPro" id="IPR029062">
    <property type="entry name" value="Class_I_gatase-like"/>
</dbReference>
<feature type="transmembrane region" description="Helical" evidence="1">
    <location>
        <begin position="654"/>
        <end position="676"/>
    </location>
</feature>
<dbReference type="EMBL" id="VOXD01000009">
    <property type="protein sequence ID" value="TXF90096.1"/>
    <property type="molecule type" value="Genomic_DNA"/>
</dbReference>